<keyword evidence="3" id="KW-1185">Reference proteome</keyword>
<name>A0A1Q9F4R5_SYMMI</name>
<reference evidence="2 3" key="1">
    <citation type="submission" date="2016-02" db="EMBL/GenBank/DDBJ databases">
        <title>Genome analysis of coral dinoflagellate symbionts highlights evolutionary adaptations to a symbiotic lifestyle.</title>
        <authorList>
            <person name="Aranda M."/>
            <person name="Li Y."/>
            <person name="Liew Y.J."/>
            <person name="Baumgarten S."/>
            <person name="Simakov O."/>
            <person name="Wilson M."/>
            <person name="Piel J."/>
            <person name="Ashoor H."/>
            <person name="Bougouffa S."/>
            <person name="Bajic V.B."/>
            <person name="Ryu T."/>
            <person name="Ravasi T."/>
            <person name="Bayer T."/>
            <person name="Micklem G."/>
            <person name="Kim H."/>
            <person name="Bhak J."/>
            <person name="Lajeunesse T.C."/>
            <person name="Voolstra C.R."/>
        </authorList>
    </citation>
    <scope>NUCLEOTIDE SEQUENCE [LARGE SCALE GENOMIC DNA]</scope>
    <source>
        <strain evidence="2 3">CCMP2467</strain>
    </source>
</reference>
<sequence length="161" mass="17990">MVCVGDADRDDSMGKDAPEHPEDEDAECVSSGIQNYVVQMLLRFRAEKEAECAEDDEDKDFKLDPATFTFLDFGESDKTWANRDARRARSLASYILRLSRRSPRIQDLDEATGAQDVELDDEGDADAGSDHDMVAREQVTLNLGPKFEEVASVSVSWQPLL</sequence>
<dbReference type="EMBL" id="LSRX01000012">
    <property type="protein sequence ID" value="OLQ14656.1"/>
    <property type="molecule type" value="Genomic_DNA"/>
</dbReference>
<dbReference type="OrthoDB" id="431532at2759"/>
<dbReference type="Proteomes" id="UP000186817">
    <property type="component" value="Unassembled WGS sequence"/>
</dbReference>
<organism evidence="2 3">
    <name type="scientific">Symbiodinium microadriaticum</name>
    <name type="common">Dinoflagellate</name>
    <name type="synonym">Zooxanthella microadriatica</name>
    <dbReference type="NCBI Taxonomy" id="2951"/>
    <lineage>
        <taxon>Eukaryota</taxon>
        <taxon>Sar</taxon>
        <taxon>Alveolata</taxon>
        <taxon>Dinophyceae</taxon>
        <taxon>Suessiales</taxon>
        <taxon>Symbiodiniaceae</taxon>
        <taxon>Symbiodinium</taxon>
    </lineage>
</organism>
<feature type="region of interest" description="Disordered" evidence="1">
    <location>
        <begin position="107"/>
        <end position="130"/>
    </location>
</feature>
<dbReference type="AlphaFoldDB" id="A0A1Q9F4R5"/>
<protein>
    <submittedName>
        <fullName evidence="2">Uncharacterized protein</fullName>
    </submittedName>
</protein>
<feature type="region of interest" description="Disordered" evidence="1">
    <location>
        <begin position="1"/>
        <end position="29"/>
    </location>
</feature>
<evidence type="ECO:0000313" key="2">
    <source>
        <dbReference type="EMBL" id="OLQ14656.1"/>
    </source>
</evidence>
<proteinExistence type="predicted"/>
<gene>
    <name evidence="2" type="ORF">AK812_SmicGene1195</name>
</gene>
<feature type="compositionally biased region" description="Acidic residues" evidence="1">
    <location>
        <begin position="117"/>
        <end position="127"/>
    </location>
</feature>
<feature type="compositionally biased region" description="Basic and acidic residues" evidence="1">
    <location>
        <begin position="1"/>
        <end position="20"/>
    </location>
</feature>
<evidence type="ECO:0000313" key="3">
    <source>
        <dbReference type="Proteomes" id="UP000186817"/>
    </source>
</evidence>
<evidence type="ECO:0000256" key="1">
    <source>
        <dbReference type="SAM" id="MobiDB-lite"/>
    </source>
</evidence>
<accession>A0A1Q9F4R5</accession>
<comment type="caution">
    <text evidence="2">The sequence shown here is derived from an EMBL/GenBank/DDBJ whole genome shotgun (WGS) entry which is preliminary data.</text>
</comment>